<evidence type="ECO:0000256" key="1">
    <source>
        <dbReference type="ARBA" id="ARBA00023125"/>
    </source>
</evidence>
<dbReference type="InterPro" id="IPR001867">
    <property type="entry name" value="OmpR/PhoB-type_DNA-bd"/>
</dbReference>
<dbReference type="GO" id="GO:0003677">
    <property type="term" value="F:DNA binding"/>
    <property type="evidence" value="ECO:0007669"/>
    <property type="project" value="UniProtKB-UniRule"/>
</dbReference>
<accession>A0A2M9R379</accession>
<feature type="DNA-binding region" description="OmpR/PhoB-type" evidence="2">
    <location>
        <begin position="1"/>
        <end position="74"/>
    </location>
</feature>
<dbReference type="Pfam" id="PF00486">
    <property type="entry name" value="Trans_reg_C"/>
    <property type="match status" value="1"/>
</dbReference>
<evidence type="ECO:0000313" key="4">
    <source>
        <dbReference type="EMBL" id="PJR03183.1"/>
    </source>
</evidence>
<dbReference type="InterPro" id="IPR016032">
    <property type="entry name" value="Sig_transdc_resp-reg_C-effctor"/>
</dbReference>
<gene>
    <name evidence="4" type="ORF">CDL10_00735</name>
</gene>
<evidence type="ECO:0000259" key="3">
    <source>
        <dbReference type="PROSITE" id="PS51755"/>
    </source>
</evidence>
<protein>
    <recommendedName>
        <fullName evidence="3">OmpR/PhoB-type domain-containing protein</fullName>
    </recommendedName>
</protein>
<dbReference type="SUPFAM" id="SSF46894">
    <property type="entry name" value="C-terminal effector domain of the bipartite response regulators"/>
    <property type="match status" value="1"/>
</dbReference>
<dbReference type="Proteomes" id="UP000231960">
    <property type="component" value="Unassembled WGS sequence"/>
</dbReference>
<comment type="caution">
    <text evidence="4">The sequence shown here is derived from an EMBL/GenBank/DDBJ whole genome shotgun (WGS) entry which is preliminary data.</text>
</comment>
<keyword evidence="5" id="KW-1185">Reference proteome</keyword>
<dbReference type="Gene3D" id="1.10.10.10">
    <property type="entry name" value="Winged helix-like DNA-binding domain superfamily/Winged helix DNA-binding domain"/>
    <property type="match status" value="1"/>
</dbReference>
<organism evidence="4 5">
    <name type="scientific">Avrilella dinanensis</name>
    <dbReference type="NCBI Taxonomy" id="2008672"/>
    <lineage>
        <taxon>Bacteria</taxon>
        <taxon>Pseudomonadati</taxon>
        <taxon>Bacteroidota</taxon>
        <taxon>Flavobacteriia</taxon>
        <taxon>Flavobacteriales</taxon>
        <taxon>Flavobacteriaceae</taxon>
        <taxon>Avrilella</taxon>
    </lineage>
</organism>
<dbReference type="InterPro" id="IPR036388">
    <property type="entry name" value="WH-like_DNA-bd_sf"/>
</dbReference>
<reference evidence="4 5" key="1">
    <citation type="submission" date="2017-06" db="EMBL/GenBank/DDBJ databases">
        <title>Description of Avrilella dinanensis gen. nov. sp. nov.</title>
        <authorList>
            <person name="Leyer C."/>
            <person name="Sassi M."/>
            <person name="Minet J."/>
            <person name="Kayal S."/>
            <person name="Cattoir V."/>
        </authorList>
    </citation>
    <scope>NUCLEOTIDE SEQUENCE [LARGE SCALE GENOMIC DNA]</scope>
    <source>
        <strain evidence="4 5">UR159</strain>
    </source>
</reference>
<proteinExistence type="predicted"/>
<evidence type="ECO:0000256" key="2">
    <source>
        <dbReference type="PROSITE-ProRule" id="PRU01091"/>
    </source>
</evidence>
<sequence>MSKKTQISRANRSNICSTDVINLFGVILTKLWGKDDFFIGRSMDVFITKLRKKLAMDDAVQIMNIRGRGYKIIQKD</sequence>
<keyword evidence="1 2" id="KW-0238">DNA-binding</keyword>
<name>A0A2M9R379_9FLAO</name>
<evidence type="ECO:0000313" key="5">
    <source>
        <dbReference type="Proteomes" id="UP000231960"/>
    </source>
</evidence>
<dbReference type="PROSITE" id="PS51755">
    <property type="entry name" value="OMPR_PHOB"/>
    <property type="match status" value="1"/>
</dbReference>
<dbReference type="GO" id="GO:0006355">
    <property type="term" value="P:regulation of DNA-templated transcription"/>
    <property type="evidence" value="ECO:0007669"/>
    <property type="project" value="InterPro"/>
</dbReference>
<dbReference type="AlphaFoldDB" id="A0A2M9R379"/>
<dbReference type="OrthoDB" id="7556122at2"/>
<dbReference type="GO" id="GO:0000160">
    <property type="term" value="P:phosphorelay signal transduction system"/>
    <property type="evidence" value="ECO:0007669"/>
    <property type="project" value="InterPro"/>
</dbReference>
<dbReference type="EMBL" id="NIPO01000001">
    <property type="protein sequence ID" value="PJR03183.1"/>
    <property type="molecule type" value="Genomic_DNA"/>
</dbReference>
<feature type="domain" description="OmpR/PhoB-type" evidence="3">
    <location>
        <begin position="1"/>
        <end position="74"/>
    </location>
</feature>